<keyword evidence="7" id="KW-0520">NAD</keyword>
<evidence type="ECO:0000256" key="2">
    <source>
        <dbReference type="ARBA" id="ARBA00022642"/>
    </source>
</evidence>
<comment type="pathway">
    <text evidence="1">Cofactor biosynthesis; NAD(+) biosynthesis.</text>
</comment>
<dbReference type="AlphaFoldDB" id="X0VXY4"/>
<organism evidence="9">
    <name type="scientific">marine sediment metagenome</name>
    <dbReference type="NCBI Taxonomy" id="412755"/>
    <lineage>
        <taxon>unclassified sequences</taxon>
        <taxon>metagenomes</taxon>
        <taxon>ecological metagenomes</taxon>
    </lineage>
</organism>
<keyword evidence="5" id="KW-0547">Nucleotide-binding</keyword>
<evidence type="ECO:0000256" key="1">
    <source>
        <dbReference type="ARBA" id="ARBA00004790"/>
    </source>
</evidence>
<dbReference type="GO" id="GO:0005524">
    <property type="term" value="F:ATP binding"/>
    <property type="evidence" value="ECO:0007669"/>
    <property type="project" value="UniProtKB-KW"/>
</dbReference>
<evidence type="ECO:0000256" key="7">
    <source>
        <dbReference type="ARBA" id="ARBA00023027"/>
    </source>
</evidence>
<dbReference type="InterPro" id="IPR004821">
    <property type="entry name" value="Cyt_trans-like"/>
</dbReference>
<dbReference type="SUPFAM" id="SSF52374">
    <property type="entry name" value="Nucleotidylyl transferase"/>
    <property type="match status" value="1"/>
</dbReference>
<keyword evidence="6" id="KW-0067">ATP-binding</keyword>
<evidence type="ECO:0000256" key="4">
    <source>
        <dbReference type="ARBA" id="ARBA00022695"/>
    </source>
</evidence>
<evidence type="ECO:0000259" key="8">
    <source>
        <dbReference type="Pfam" id="PF01467"/>
    </source>
</evidence>
<keyword evidence="3" id="KW-0808">Transferase</keyword>
<feature type="non-terminal residue" evidence="9">
    <location>
        <position position="1"/>
    </location>
</feature>
<dbReference type="GO" id="GO:0070566">
    <property type="term" value="F:adenylyltransferase activity"/>
    <property type="evidence" value="ECO:0007669"/>
    <property type="project" value="UniProtKB-ARBA"/>
</dbReference>
<evidence type="ECO:0000256" key="6">
    <source>
        <dbReference type="ARBA" id="ARBA00022840"/>
    </source>
</evidence>
<gene>
    <name evidence="9" type="ORF">S01H1_57033</name>
</gene>
<evidence type="ECO:0000313" key="9">
    <source>
        <dbReference type="EMBL" id="GAG23314.1"/>
    </source>
</evidence>
<keyword evidence="4" id="KW-0548">Nucleotidyltransferase</keyword>
<dbReference type="GO" id="GO:0009435">
    <property type="term" value="P:NAD+ biosynthetic process"/>
    <property type="evidence" value="ECO:0007669"/>
    <property type="project" value="InterPro"/>
</dbReference>
<name>X0VXY4_9ZZZZ</name>
<dbReference type="Pfam" id="PF01467">
    <property type="entry name" value="CTP_transf_like"/>
    <property type="match status" value="1"/>
</dbReference>
<keyword evidence="2" id="KW-0662">Pyridine nucleotide biosynthesis</keyword>
<evidence type="ECO:0000256" key="3">
    <source>
        <dbReference type="ARBA" id="ARBA00022679"/>
    </source>
</evidence>
<reference evidence="9" key="1">
    <citation type="journal article" date="2014" name="Front. Microbiol.">
        <title>High frequency of phylogenetically diverse reductive dehalogenase-homologous genes in deep subseafloor sedimentary metagenomes.</title>
        <authorList>
            <person name="Kawai M."/>
            <person name="Futagami T."/>
            <person name="Toyoda A."/>
            <person name="Takaki Y."/>
            <person name="Nishi S."/>
            <person name="Hori S."/>
            <person name="Arai W."/>
            <person name="Tsubouchi T."/>
            <person name="Morono Y."/>
            <person name="Uchiyama I."/>
            <person name="Ito T."/>
            <person name="Fujiyama A."/>
            <person name="Inagaki F."/>
            <person name="Takami H."/>
        </authorList>
    </citation>
    <scope>NUCLEOTIDE SEQUENCE</scope>
    <source>
        <strain evidence="9">Expedition CK06-06</strain>
    </source>
</reference>
<dbReference type="InterPro" id="IPR005248">
    <property type="entry name" value="NadD/NMNAT"/>
</dbReference>
<dbReference type="PANTHER" id="PTHR39321">
    <property type="entry name" value="NICOTINATE-NUCLEOTIDE ADENYLYLTRANSFERASE-RELATED"/>
    <property type="match status" value="1"/>
</dbReference>
<dbReference type="InterPro" id="IPR014729">
    <property type="entry name" value="Rossmann-like_a/b/a_fold"/>
</dbReference>
<dbReference type="EMBL" id="BARS01037172">
    <property type="protein sequence ID" value="GAG23314.1"/>
    <property type="molecule type" value="Genomic_DNA"/>
</dbReference>
<feature type="non-terminal residue" evidence="9">
    <location>
        <position position="256"/>
    </location>
</feature>
<evidence type="ECO:0000256" key="5">
    <source>
        <dbReference type="ARBA" id="ARBA00022741"/>
    </source>
</evidence>
<sequence length="256" mass="29714">HIFKLIAKKILTLLAPVNKEGLMFLINCIGLNHMYRFISDYDFYEGSISLEIPDKIAFFPGAFDPFSLSHKEIVKEIEILGFEIYLAVDEFSWSKRTQPHLFRRNIINISIADELNVYLYPEDLPVNIANPDDLKVLRENFSFSEVYIVVGSDVILNASAYQKNKGKNSIHTFSHIVFDRRTLHAADEKEKMIQEAIKEIRGETIKLNLTPCYEEISSSQIRGNIDENRDISRIIDPLAQKYIYENSLFQKEPQYK</sequence>
<comment type="caution">
    <text evidence="9">The sequence shown here is derived from an EMBL/GenBank/DDBJ whole genome shotgun (WGS) entry which is preliminary data.</text>
</comment>
<proteinExistence type="predicted"/>
<feature type="domain" description="Cytidyltransferase-like" evidence="8">
    <location>
        <begin position="58"/>
        <end position="223"/>
    </location>
</feature>
<dbReference type="PANTHER" id="PTHR39321:SF3">
    <property type="entry name" value="PHOSPHOPANTETHEINE ADENYLYLTRANSFERASE"/>
    <property type="match status" value="1"/>
</dbReference>
<dbReference type="Gene3D" id="3.40.50.620">
    <property type="entry name" value="HUPs"/>
    <property type="match status" value="1"/>
</dbReference>
<protein>
    <recommendedName>
        <fullName evidence="8">Cytidyltransferase-like domain-containing protein</fullName>
    </recommendedName>
</protein>
<accession>X0VXY4</accession>